<dbReference type="EMBL" id="JAOYEY010000035">
    <property type="protein sequence ID" value="MCV9886020.1"/>
    <property type="molecule type" value="Genomic_DNA"/>
</dbReference>
<dbReference type="RefSeq" id="WP_264142694.1">
    <property type="nucleotide sequence ID" value="NZ_JAOYEY010000035.1"/>
</dbReference>
<dbReference type="Proteomes" id="UP001526147">
    <property type="component" value="Unassembled WGS sequence"/>
</dbReference>
<evidence type="ECO:0000259" key="1">
    <source>
        <dbReference type="Pfam" id="PF13473"/>
    </source>
</evidence>
<gene>
    <name evidence="2" type="ORF">OIH86_10150</name>
</gene>
<dbReference type="Gene3D" id="2.60.40.420">
    <property type="entry name" value="Cupredoxins - blue copper proteins"/>
    <property type="match status" value="1"/>
</dbReference>
<comment type="caution">
    <text evidence="2">The sequence shown here is derived from an EMBL/GenBank/DDBJ whole genome shotgun (WGS) entry which is preliminary data.</text>
</comment>
<reference evidence="2 3" key="1">
    <citation type="submission" date="2022-10" db="EMBL/GenBank/DDBJ databases">
        <title>Draft genome assembly of moderately radiation resistant bacterium Metabacillus halosaccharovorans.</title>
        <authorList>
            <person name="Pal S."/>
            <person name="Gopinathan A."/>
        </authorList>
    </citation>
    <scope>NUCLEOTIDE SEQUENCE [LARGE SCALE GENOMIC DNA]</scope>
    <source>
        <strain evidence="2 3">VITHBRA001</strain>
    </source>
</reference>
<dbReference type="InterPro" id="IPR028096">
    <property type="entry name" value="EfeO_Cupredoxin"/>
</dbReference>
<keyword evidence="3" id="KW-1185">Reference proteome</keyword>
<dbReference type="Pfam" id="PF13473">
    <property type="entry name" value="Cupredoxin_1"/>
    <property type="match status" value="1"/>
</dbReference>
<evidence type="ECO:0000313" key="3">
    <source>
        <dbReference type="Proteomes" id="UP001526147"/>
    </source>
</evidence>
<sequence>MRFVFIRKKWIFFVVAAILMGSLYFLTTETVPTFQSTQTSNEEITINMVTGEFSTTTADGKKLEAYRWDPGTIMIPKGQDVTLKIFGVNGEEHPFYIEGTDIKGTVKKGEETVIPLNFTTEGTYRLICDTHTHEGHNEVPPMIAYLVVD</sequence>
<accession>A0ABT3DG38</accession>
<dbReference type="SUPFAM" id="SSF49503">
    <property type="entry name" value="Cupredoxins"/>
    <property type="match status" value="1"/>
</dbReference>
<name>A0ABT3DG38_9BACI</name>
<proteinExistence type="predicted"/>
<evidence type="ECO:0000313" key="2">
    <source>
        <dbReference type="EMBL" id="MCV9886020.1"/>
    </source>
</evidence>
<organism evidence="2 3">
    <name type="scientific">Metabacillus halosaccharovorans</name>
    <dbReference type="NCBI Taxonomy" id="930124"/>
    <lineage>
        <taxon>Bacteria</taxon>
        <taxon>Bacillati</taxon>
        <taxon>Bacillota</taxon>
        <taxon>Bacilli</taxon>
        <taxon>Bacillales</taxon>
        <taxon>Bacillaceae</taxon>
        <taxon>Metabacillus</taxon>
    </lineage>
</organism>
<feature type="domain" description="EfeO-type cupredoxin-like" evidence="1">
    <location>
        <begin position="44"/>
        <end position="135"/>
    </location>
</feature>
<protein>
    <submittedName>
        <fullName evidence="2">Cupredoxin domain-containing protein</fullName>
    </submittedName>
</protein>
<dbReference type="InterPro" id="IPR008972">
    <property type="entry name" value="Cupredoxin"/>
</dbReference>